<dbReference type="SMART" id="SM00421">
    <property type="entry name" value="HTH_LUXR"/>
    <property type="match status" value="1"/>
</dbReference>
<evidence type="ECO:0000256" key="1">
    <source>
        <dbReference type="ARBA" id="ARBA00023015"/>
    </source>
</evidence>
<gene>
    <name evidence="5" type="ORF">HC176_05005</name>
</gene>
<accession>A0ABX1D992</accession>
<evidence type="ECO:0000256" key="3">
    <source>
        <dbReference type="ARBA" id="ARBA00023163"/>
    </source>
</evidence>
<dbReference type="Pfam" id="PF00196">
    <property type="entry name" value="GerE"/>
    <property type="match status" value="1"/>
</dbReference>
<dbReference type="PANTHER" id="PTHR44688">
    <property type="entry name" value="DNA-BINDING TRANSCRIPTIONAL ACTIVATOR DEVR_DOSR"/>
    <property type="match status" value="1"/>
</dbReference>
<protein>
    <submittedName>
        <fullName evidence="5">PAS domain-containing protein</fullName>
    </submittedName>
</protein>
<feature type="domain" description="HTH luxR-type" evidence="4">
    <location>
        <begin position="188"/>
        <end position="253"/>
    </location>
</feature>
<dbReference type="CDD" id="cd06170">
    <property type="entry name" value="LuxR_C_like"/>
    <property type="match status" value="1"/>
</dbReference>
<name>A0ABX1D992_9FLAO</name>
<reference evidence="5 6" key="1">
    <citation type="submission" date="2020-03" db="EMBL/GenBank/DDBJ databases">
        <title>Tamlana sp. nov, isolated from XXX.</title>
        <authorList>
            <person name="Cao W.R."/>
        </authorList>
    </citation>
    <scope>NUCLEOTIDE SEQUENCE [LARGE SCALE GENOMIC DNA]</scope>
    <source>
        <strain evidence="5 6">HST1-43</strain>
    </source>
</reference>
<dbReference type="RefSeq" id="WP_167917077.1">
    <property type="nucleotide sequence ID" value="NZ_JAAVJS010000005.1"/>
</dbReference>
<dbReference type="InterPro" id="IPR000792">
    <property type="entry name" value="Tscrpt_reg_LuxR_C"/>
</dbReference>
<dbReference type="InterPro" id="IPR013655">
    <property type="entry name" value="PAS_fold_3"/>
</dbReference>
<organism evidence="5 6">
    <name type="scientific">Tamlana crocina</name>
    <dbReference type="NCBI Taxonomy" id="393006"/>
    <lineage>
        <taxon>Bacteria</taxon>
        <taxon>Pseudomonadati</taxon>
        <taxon>Bacteroidota</taxon>
        <taxon>Flavobacteriia</taxon>
        <taxon>Flavobacteriales</taxon>
        <taxon>Flavobacteriaceae</taxon>
        <taxon>Tamlana</taxon>
    </lineage>
</organism>
<sequence>MNFNSIKNTYKEIFKSYDAPSLEEHIKKIVELDAFLPYGSTFFCVTNTQELAFEYVSKNYSACLGLDSATLQAKGMRYFWSKIHPDDLEAWLKALNDLMAFTLSEIDLNDRGKMSYTWNYRFKNNSDEYVNIIQNTTPLEFDLNEKPIIGLAHYTVLSGELKLPITASAKLLNSKNEYETVYYSNLSQKLLSDGVSHRERDIIRLLALNYSSKQIAEKLGISPNTVDTHRRNILKKLNISSTGELVGMLKSNKTFLF</sequence>
<dbReference type="PANTHER" id="PTHR44688:SF16">
    <property type="entry name" value="DNA-BINDING TRANSCRIPTIONAL ACTIVATOR DEVR_DOSR"/>
    <property type="match status" value="1"/>
</dbReference>
<comment type="caution">
    <text evidence="5">The sequence shown here is derived from an EMBL/GenBank/DDBJ whole genome shotgun (WGS) entry which is preliminary data.</text>
</comment>
<dbReference type="EMBL" id="JAAVJS010000005">
    <property type="protein sequence ID" value="NJX14840.1"/>
    <property type="molecule type" value="Genomic_DNA"/>
</dbReference>
<keyword evidence="6" id="KW-1185">Reference proteome</keyword>
<evidence type="ECO:0000313" key="5">
    <source>
        <dbReference type="EMBL" id="NJX14840.1"/>
    </source>
</evidence>
<dbReference type="Gene3D" id="3.30.450.20">
    <property type="entry name" value="PAS domain"/>
    <property type="match status" value="1"/>
</dbReference>
<dbReference type="Pfam" id="PF08447">
    <property type="entry name" value="PAS_3"/>
    <property type="match status" value="1"/>
</dbReference>
<dbReference type="PROSITE" id="PS50043">
    <property type="entry name" value="HTH_LUXR_2"/>
    <property type="match status" value="1"/>
</dbReference>
<dbReference type="InterPro" id="IPR016032">
    <property type="entry name" value="Sig_transdc_resp-reg_C-effctor"/>
</dbReference>
<evidence type="ECO:0000256" key="2">
    <source>
        <dbReference type="ARBA" id="ARBA00023125"/>
    </source>
</evidence>
<keyword evidence="3" id="KW-0804">Transcription</keyword>
<dbReference type="Gene3D" id="1.10.10.10">
    <property type="entry name" value="Winged helix-like DNA-binding domain superfamily/Winged helix DNA-binding domain"/>
    <property type="match status" value="1"/>
</dbReference>
<proteinExistence type="predicted"/>
<keyword evidence="1" id="KW-0805">Transcription regulation</keyword>
<dbReference type="SUPFAM" id="SSF46894">
    <property type="entry name" value="C-terminal effector domain of the bipartite response regulators"/>
    <property type="match status" value="1"/>
</dbReference>
<evidence type="ECO:0000313" key="6">
    <source>
        <dbReference type="Proteomes" id="UP000760545"/>
    </source>
</evidence>
<dbReference type="Proteomes" id="UP000760545">
    <property type="component" value="Unassembled WGS sequence"/>
</dbReference>
<evidence type="ECO:0000259" key="4">
    <source>
        <dbReference type="PROSITE" id="PS50043"/>
    </source>
</evidence>
<keyword evidence="2" id="KW-0238">DNA-binding</keyword>
<dbReference type="PRINTS" id="PR00038">
    <property type="entry name" value="HTHLUXR"/>
</dbReference>
<dbReference type="InterPro" id="IPR036388">
    <property type="entry name" value="WH-like_DNA-bd_sf"/>
</dbReference>